<organism evidence="2 3">
    <name type="scientific">Blattamonas nauphoetae</name>
    <dbReference type="NCBI Taxonomy" id="2049346"/>
    <lineage>
        <taxon>Eukaryota</taxon>
        <taxon>Metamonada</taxon>
        <taxon>Preaxostyla</taxon>
        <taxon>Oxymonadida</taxon>
        <taxon>Blattamonas</taxon>
    </lineage>
</organism>
<evidence type="ECO:0008006" key="4">
    <source>
        <dbReference type="Google" id="ProtNLM"/>
    </source>
</evidence>
<reference evidence="2 3" key="1">
    <citation type="journal article" date="2022" name="bioRxiv">
        <title>Genomics of Preaxostyla Flagellates Illuminates Evolutionary Transitions and the Path Towards Mitochondrial Loss.</title>
        <authorList>
            <person name="Novak L.V.F."/>
            <person name="Treitli S.C."/>
            <person name="Pyrih J."/>
            <person name="Halakuc P."/>
            <person name="Pipaliya S.V."/>
            <person name="Vacek V."/>
            <person name="Brzon O."/>
            <person name="Soukal P."/>
            <person name="Eme L."/>
            <person name="Dacks J.B."/>
            <person name="Karnkowska A."/>
            <person name="Elias M."/>
            <person name="Hampl V."/>
        </authorList>
    </citation>
    <scope>NUCLEOTIDE SEQUENCE [LARGE SCALE GENOMIC DNA]</scope>
    <source>
        <strain evidence="2">NAU3</strain>
        <tissue evidence="2">Gut</tissue>
    </source>
</reference>
<dbReference type="SUPFAM" id="SSF53098">
    <property type="entry name" value="Ribonuclease H-like"/>
    <property type="match status" value="1"/>
</dbReference>
<protein>
    <recommendedName>
        <fullName evidence="4">DUF4371 domain-containing protein</fullName>
    </recommendedName>
</protein>
<accession>A0ABQ9X5V0</accession>
<keyword evidence="3" id="KW-1185">Reference proteome</keyword>
<dbReference type="InterPro" id="IPR012337">
    <property type="entry name" value="RNaseH-like_sf"/>
</dbReference>
<proteinExistence type="predicted"/>
<evidence type="ECO:0000313" key="3">
    <source>
        <dbReference type="Proteomes" id="UP001281761"/>
    </source>
</evidence>
<comment type="caution">
    <text evidence="2">The sequence shown here is derived from an EMBL/GenBank/DDBJ whole genome shotgun (WGS) entry which is preliminary data.</text>
</comment>
<evidence type="ECO:0000313" key="2">
    <source>
        <dbReference type="EMBL" id="KAK2946016.1"/>
    </source>
</evidence>
<dbReference type="PANTHER" id="PTHR45913">
    <property type="entry name" value="EPM2A-INTERACTING PROTEIN 1"/>
    <property type="match status" value="1"/>
</dbReference>
<dbReference type="PANTHER" id="PTHR45913:SF22">
    <property type="entry name" value="SCAN BOX DOMAIN-CONTAINING PROTEIN"/>
    <property type="match status" value="1"/>
</dbReference>
<sequence>MQQFLIQLEETPKERTGDDAQTPTNPEILEARTCQSPLSLDFTSEENEMIPLDRIETEDSINLAVPNPPHSKSKFYPKWIQNERTAFSDGNSCFKLEQDGIICRICNRYRTFLGNSRGEYVSVVAHPYATSQLYSHLETDTHLQAVGMWERNANISEIAISQQDRRGLTIHRQNQVRAVHSIAKNGYSVNKFKTQTNLLNSTNNKHFVSASDSSDFRLFWRTAESIDIIYHEKIIQTITTTTPLSLMLDTSTDCSSSTVLCCNLRFLSNKNKVETVLLGLHDMDEGAKGIQLYMAIETILALNGISVNQLISVTSDGDPAMVGHQSGFVKFIKEKNRAIVHVHCGAHRFQLCLKDTFESTTHPYSKGLIHDAIAFVHRITKSHSRQKALKKKLAEDQLPDRKLTKPVKTRWSTCHTVIEESLKYCDVIIAIIQSEIDEKAKYLVHIFSNPENQLRLASILLILDQTTVPIHILQKNELSLAEAKEAVSTLKMFLSSLTREYVAEELQKKMTAFGRAGFQPFLNDTITECLKMAKTLVESLNVRFHQPDDTADLNQRAHPIRKQKRSTYILETDSGDTTENTSDSDSDDV</sequence>
<dbReference type="EMBL" id="JARBJD010000240">
    <property type="protein sequence ID" value="KAK2946016.1"/>
    <property type="molecule type" value="Genomic_DNA"/>
</dbReference>
<feature type="region of interest" description="Disordered" evidence="1">
    <location>
        <begin position="564"/>
        <end position="589"/>
    </location>
</feature>
<gene>
    <name evidence="2" type="ORF">BLNAU_19027</name>
</gene>
<name>A0ABQ9X5V0_9EUKA</name>
<evidence type="ECO:0000256" key="1">
    <source>
        <dbReference type="SAM" id="MobiDB-lite"/>
    </source>
</evidence>
<dbReference type="Proteomes" id="UP001281761">
    <property type="component" value="Unassembled WGS sequence"/>
</dbReference>